<dbReference type="EMBL" id="OU963901">
    <property type="protein sequence ID" value="CAH0407232.1"/>
    <property type="molecule type" value="Genomic_DNA"/>
</dbReference>
<dbReference type="CDD" id="cd01519">
    <property type="entry name" value="RHOD_HSP67B2"/>
    <property type="match status" value="1"/>
</dbReference>
<dbReference type="SUPFAM" id="SSF52821">
    <property type="entry name" value="Rhodanese/Cell cycle control phosphatase"/>
    <property type="match status" value="1"/>
</dbReference>
<organism evidence="2 3">
    <name type="scientific">Chilo suppressalis</name>
    <name type="common">Asiatic rice borer moth</name>
    <dbReference type="NCBI Taxonomy" id="168631"/>
    <lineage>
        <taxon>Eukaryota</taxon>
        <taxon>Metazoa</taxon>
        <taxon>Ecdysozoa</taxon>
        <taxon>Arthropoda</taxon>
        <taxon>Hexapoda</taxon>
        <taxon>Insecta</taxon>
        <taxon>Pterygota</taxon>
        <taxon>Neoptera</taxon>
        <taxon>Endopterygota</taxon>
        <taxon>Lepidoptera</taxon>
        <taxon>Glossata</taxon>
        <taxon>Ditrysia</taxon>
        <taxon>Pyraloidea</taxon>
        <taxon>Crambidae</taxon>
        <taxon>Crambinae</taxon>
        <taxon>Chilo</taxon>
    </lineage>
</organism>
<dbReference type="PANTHER" id="PTHR44086:SF10">
    <property type="entry name" value="THIOSULFATE SULFURTRANSFERASE_RHODANESE-LIKE DOMAIN-CONTAINING PROTEIN 3"/>
    <property type="match status" value="1"/>
</dbReference>
<dbReference type="Gene3D" id="3.40.250.10">
    <property type="entry name" value="Rhodanese-like domain"/>
    <property type="match status" value="1"/>
</dbReference>
<evidence type="ECO:0000313" key="3">
    <source>
        <dbReference type="Proteomes" id="UP001153292"/>
    </source>
</evidence>
<keyword evidence="3" id="KW-1185">Reference proteome</keyword>
<dbReference type="Proteomes" id="UP001153292">
    <property type="component" value="Chromosome 8"/>
</dbReference>
<dbReference type="PANTHER" id="PTHR44086">
    <property type="entry name" value="THIOSULFATE SULFURTRANSFERASE RDL2, MITOCHONDRIAL-RELATED"/>
    <property type="match status" value="1"/>
</dbReference>
<sequence length="205" mass="23430">MVVNEFPKSYLNCTVFYFIINDELFYIMFYHIIHRAVIPTLRTVAICSYKHSIISSQILKSASPSPLSRFSFCLIGSHTQSRLFSVQVTPEEMIVNYEEVKKAISNNDILIVDVRQPDEIKEHGKIPNSINIPLGDVTKVLSSMSEKEFEKSYNRSKPAEDSPIIFYCMIGKRSGMAQQNALNLGYKNVKNYLGSWTEWASKVQT</sequence>
<proteinExistence type="predicted"/>
<protein>
    <recommendedName>
        <fullName evidence="1">Rhodanese domain-containing protein</fullName>
    </recommendedName>
</protein>
<dbReference type="SMART" id="SM00450">
    <property type="entry name" value="RHOD"/>
    <property type="match status" value="1"/>
</dbReference>
<feature type="domain" description="Rhodanese" evidence="1">
    <location>
        <begin position="105"/>
        <end position="204"/>
    </location>
</feature>
<name>A0ABN8BBD3_CHISP</name>
<dbReference type="Pfam" id="PF00581">
    <property type="entry name" value="Rhodanese"/>
    <property type="match status" value="1"/>
</dbReference>
<evidence type="ECO:0000259" key="1">
    <source>
        <dbReference type="PROSITE" id="PS50206"/>
    </source>
</evidence>
<evidence type="ECO:0000313" key="2">
    <source>
        <dbReference type="EMBL" id="CAH0407232.1"/>
    </source>
</evidence>
<gene>
    <name evidence="2" type="ORF">CHILSU_LOCUS10628</name>
</gene>
<reference evidence="2" key="1">
    <citation type="submission" date="2021-12" db="EMBL/GenBank/DDBJ databases">
        <authorList>
            <person name="King R."/>
        </authorList>
    </citation>
    <scope>NUCLEOTIDE SEQUENCE</scope>
</reference>
<accession>A0ABN8BBD3</accession>
<dbReference type="PROSITE" id="PS50206">
    <property type="entry name" value="RHODANESE_3"/>
    <property type="match status" value="1"/>
</dbReference>
<dbReference type="InterPro" id="IPR036873">
    <property type="entry name" value="Rhodanese-like_dom_sf"/>
</dbReference>
<dbReference type="InterPro" id="IPR001763">
    <property type="entry name" value="Rhodanese-like_dom"/>
</dbReference>